<dbReference type="InParanoid" id="A0A2K3E3L8"/>
<dbReference type="Pfam" id="PF02449">
    <property type="entry name" value="Glyco_hydro_42"/>
    <property type="match status" value="1"/>
</dbReference>
<dbReference type="InterPro" id="IPR017853">
    <property type="entry name" value="GH"/>
</dbReference>
<organism evidence="5 6">
    <name type="scientific">Chlamydomonas reinhardtii</name>
    <name type="common">Chlamydomonas smithii</name>
    <dbReference type="NCBI Taxonomy" id="3055"/>
    <lineage>
        <taxon>Eukaryota</taxon>
        <taxon>Viridiplantae</taxon>
        <taxon>Chlorophyta</taxon>
        <taxon>core chlorophytes</taxon>
        <taxon>Chlorophyceae</taxon>
        <taxon>CS clade</taxon>
        <taxon>Chlamydomonadales</taxon>
        <taxon>Chlamydomonadaceae</taxon>
        <taxon>Chlamydomonas</taxon>
    </lineage>
</organism>
<dbReference type="InterPro" id="IPR003476">
    <property type="entry name" value="Glyco_hydro_42"/>
</dbReference>
<dbReference type="GeneID" id="5727980"/>
<feature type="domain" description="Glycoside hydrolase family 42 N-terminal" evidence="4">
    <location>
        <begin position="115"/>
        <end position="335"/>
    </location>
</feature>
<evidence type="ECO:0000313" key="6">
    <source>
        <dbReference type="Proteomes" id="UP000006906"/>
    </source>
</evidence>
<evidence type="ECO:0000256" key="1">
    <source>
        <dbReference type="ARBA" id="ARBA00022801"/>
    </source>
</evidence>
<keyword evidence="2" id="KW-0326">Glycosidase</keyword>
<dbReference type="PANTHER" id="PTHR36447">
    <property type="entry name" value="BETA-GALACTOSIDASE GANA"/>
    <property type="match status" value="1"/>
</dbReference>
<evidence type="ECO:0000256" key="3">
    <source>
        <dbReference type="SAM" id="MobiDB-lite"/>
    </source>
</evidence>
<evidence type="ECO:0000256" key="2">
    <source>
        <dbReference type="ARBA" id="ARBA00023295"/>
    </source>
</evidence>
<dbReference type="Gramene" id="PNW87363">
    <property type="protein sequence ID" value="PNW87363"/>
    <property type="gene ID" value="CHLRE_02g119700v5"/>
</dbReference>
<dbReference type="AlphaFoldDB" id="A0A2K3E3L8"/>
<reference evidence="5 6" key="1">
    <citation type="journal article" date="2007" name="Science">
        <title>The Chlamydomonas genome reveals the evolution of key animal and plant functions.</title>
        <authorList>
            <person name="Merchant S.S."/>
            <person name="Prochnik S.E."/>
            <person name="Vallon O."/>
            <person name="Harris E.H."/>
            <person name="Karpowicz S.J."/>
            <person name="Witman G.B."/>
            <person name="Terry A."/>
            <person name="Salamov A."/>
            <person name="Fritz-Laylin L.K."/>
            <person name="Marechal-Drouard L."/>
            <person name="Marshall W.F."/>
            <person name="Qu L.H."/>
            <person name="Nelson D.R."/>
            <person name="Sanderfoot A.A."/>
            <person name="Spalding M.H."/>
            <person name="Kapitonov V.V."/>
            <person name="Ren Q."/>
            <person name="Ferris P."/>
            <person name="Lindquist E."/>
            <person name="Shapiro H."/>
            <person name="Lucas S.M."/>
            <person name="Grimwood J."/>
            <person name="Schmutz J."/>
            <person name="Cardol P."/>
            <person name="Cerutti H."/>
            <person name="Chanfreau G."/>
            <person name="Chen C.L."/>
            <person name="Cognat V."/>
            <person name="Croft M.T."/>
            <person name="Dent R."/>
            <person name="Dutcher S."/>
            <person name="Fernandez E."/>
            <person name="Fukuzawa H."/>
            <person name="Gonzalez-Ballester D."/>
            <person name="Gonzalez-Halphen D."/>
            <person name="Hallmann A."/>
            <person name="Hanikenne M."/>
            <person name="Hippler M."/>
            <person name="Inwood W."/>
            <person name="Jabbari K."/>
            <person name="Kalanon M."/>
            <person name="Kuras R."/>
            <person name="Lefebvre P.A."/>
            <person name="Lemaire S.D."/>
            <person name="Lobanov A.V."/>
            <person name="Lohr M."/>
            <person name="Manuell A."/>
            <person name="Meier I."/>
            <person name="Mets L."/>
            <person name="Mittag M."/>
            <person name="Mittelmeier T."/>
            <person name="Moroney J.V."/>
            <person name="Moseley J."/>
            <person name="Napoli C."/>
            <person name="Nedelcu A.M."/>
            <person name="Niyogi K."/>
            <person name="Novoselov S.V."/>
            <person name="Paulsen I.T."/>
            <person name="Pazour G."/>
            <person name="Purton S."/>
            <person name="Ral J.P."/>
            <person name="Riano-Pachon D.M."/>
            <person name="Riekhof W."/>
            <person name="Rymarquis L."/>
            <person name="Schroda M."/>
            <person name="Stern D."/>
            <person name="Umen J."/>
            <person name="Willows R."/>
            <person name="Wilson N."/>
            <person name="Zimmer S.L."/>
            <person name="Allmer J."/>
            <person name="Balk J."/>
            <person name="Bisova K."/>
            <person name="Chen C.J."/>
            <person name="Elias M."/>
            <person name="Gendler K."/>
            <person name="Hauser C."/>
            <person name="Lamb M.R."/>
            <person name="Ledford H."/>
            <person name="Long J.C."/>
            <person name="Minagawa J."/>
            <person name="Page M.D."/>
            <person name="Pan J."/>
            <person name="Pootakham W."/>
            <person name="Roje S."/>
            <person name="Rose A."/>
            <person name="Stahlberg E."/>
            <person name="Terauchi A.M."/>
            <person name="Yang P."/>
            <person name="Ball S."/>
            <person name="Bowler C."/>
            <person name="Dieckmann C.L."/>
            <person name="Gladyshev V.N."/>
            <person name="Green P."/>
            <person name="Jorgensen R."/>
            <person name="Mayfield S."/>
            <person name="Mueller-Roeber B."/>
            <person name="Rajamani S."/>
            <person name="Sayre R.T."/>
            <person name="Brokstein P."/>
            <person name="Dubchak I."/>
            <person name="Goodstein D."/>
            <person name="Hornick L."/>
            <person name="Huang Y.W."/>
            <person name="Jhaveri J."/>
            <person name="Luo Y."/>
            <person name="Martinez D."/>
            <person name="Ngau W.C."/>
            <person name="Otillar B."/>
            <person name="Poliakov A."/>
            <person name="Porter A."/>
            <person name="Szajkowski L."/>
            <person name="Werner G."/>
            <person name="Zhou K."/>
            <person name="Grigoriev I.V."/>
            <person name="Rokhsar D.S."/>
            <person name="Grossman A.R."/>
        </authorList>
    </citation>
    <scope>NUCLEOTIDE SEQUENCE [LARGE SCALE GENOMIC DNA]</scope>
    <source>
        <strain evidence="6">CC-503</strain>
    </source>
</reference>
<dbReference type="KEGG" id="cre:CHLRE_02g119700v5"/>
<dbReference type="Gene3D" id="3.20.20.80">
    <property type="entry name" value="Glycosidases"/>
    <property type="match status" value="1"/>
</dbReference>
<protein>
    <recommendedName>
        <fullName evidence="4">Glycoside hydrolase family 42 N-terminal domain-containing protein</fullName>
    </recommendedName>
</protein>
<dbReference type="OrthoDB" id="524207at2759"/>
<name>A0A2K3E3L8_CHLRE</name>
<dbReference type="GO" id="GO:0009341">
    <property type="term" value="C:beta-galactosidase complex"/>
    <property type="evidence" value="ECO:0007669"/>
    <property type="project" value="InterPro"/>
</dbReference>
<dbReference type="PANTHER" id="PTHR36447:SF1">
    <property type="entry name" value="BETA-GALACTOSIDASE GANA"/>
    <property type="match status" value="1"/>
</dbReference>
<keyword evidence="1" id="KW-0378">Hydrolase</keyword>
<dbReference type="GO" id="GO:0005975">
    <property type="term" value="P:carbohydrate metabolic process"/>
    <property type="evidence" value="ECO:0007669"/>
    <property type="project" value="InterPro"/>
</dbReference>
<proteinExistence type="predicted"/>
<dbReference type="EMBL" id="CM008963">
    <property type="protein sequence ID" value="PNW87363.1"/>
    <property type="molecule type" value="Genomic_DNA"/>
</dbReference>
<keyword evidence="6" id="KW-1185">Reference proteome</keyword>
<accession>A0A2K3E3L8</accession>
<feature type="region of interest" description="Disordered" evidence="3">
    <location>
        <begin position="525"/>
        <end position="545"/>
    </location>
</feature>
<gene>
    <name evidence="5" type="ORF">CHLRE_02g119700v5</name>
</gene>
<dbReference type="SUPFAM" id="SSF51445">
    <property type="entry name" value="(Trans)glycosidases"/>
    <property type="match status" value="1"/>
</dbReference>
<dbReference type="RefSeq" id="XP_042927669.1">
    <property type="nucleotide sequence ID" value="XM_043060035.1"/>
</dbReference>
<dbReference type="InterPro" id="IPR013529">
    <property type="entry name" value="Glyco_hydro_42_N"/>
</dbReference>
<dbReference type="PaxDb" id="3055-EDO96936"/>
<evidence type="ECO:0000259" key="4">
    <source>
        <dbReference type="Pfam" id="PF02449"/>
    </source>
</evidence>
<dbReference type="Proteomes" id="UP000006906">
    <property type="component" value="Chromosome 2"/>
</dbReference>
<dbReference type="GO" id="GO:0004565">
    <property type="term" value="F:beta-galactosidase activity"/>
    <property type="evidence" value="ECO:0007669"/>
    <property type="project" value="InterPro"/>
</dbReference>
<evidence type="ECO:0000313" key="5">
    <source>
        <dbReference type="EMBL" id="PNW87363.1"/>
    </source>
</evidence>
<sequence>MQSMRLLRPTSSWRGREGSATLFSKRCCALAALSVSCLILILALNQAPWSSSSSKSVASRRSLLGFRSQKSQPLRAVRRKSVDDTFATIFHSELIDLFGLHKGGPEPVDQLLVTLRQLQAARIRTVMFSISWAWLEPAQGQLRWGYLEDVVGSACSHTELKVTLIVDLMRAPDWLFVLHPGAAVLDAGGRNYSHLSWFHSAANEVALGSLRQVVEGLSAKYEGCISGVQPVYNNEYEAKYTQEFDSYQDYNAAALASYRSLMRTRVGGDLGRLNARWETQFSSWEEVAPPKLHAGAVMGPDESASFWDWQQFRVHHGASVFNQACAVVQAAGVRCFHHFPEFFSVLDAVYGAAMFKHIAASPHTDFLIMDSNFRTSTGALMDPRKLRLYIAAAHAYGKPTYFEAAVERFADVKLLQAGYAHALLAGASNMGLTNWLGRINITDPQLAAAMHVEGGPEAAAAATAAAGAGSGVGCGAISEASEVVGVFIHLDSCGAWHGLQWKSPTSKDPLHDFVDQLAERLIPTSATTASASSTPSTSSSPSSGAGAAGATAAVAAAGCGTDVAVYVDLGLFAQALAAGRLSRVVFVEPLVLAGGAEVAAYVAARAALLRAEAAGLPVEVLRLPTGGARGLGLRVLEDLS</sequence>